<dbReference type="InterPro" id="IPR012999">
    <property type="entry name" value="Pyr_OxRdtase_I_AS"/>
</dbReference>
<dbReference type="SUPFAM" id="SSF51905">
    <property type="entry name" value="FAD/NAD(P)-binding domain"/>
    <property type="match status" value="1"/>
</dbReference>
<evidence type="ECO:0000259" key="13">
    <source>
        <dbReference type="Pfam" id="PF07992"/>
    </source>
</evidence>
<keyword evidence="5 11" id="KW-0560">Oxidoreductase</keyword>
<keyword evidence="9" id="KW-0547">Nucleotide-binding</keyword>
<dbReference type="KEGG" id="msto:MSTO_02590"/>
<dbReference type="PANTHER" id="PTHR43014:SF4">
    <property type="entry name" value="PYRIDINE NUCLEOTIDE-DISULFIDE OXIDOREDUCTASE RCLA-RELATED"/>
    <property type="match status" value="1"/>
</dbReference>
<keyword evidence="9" id="KW-0520">NAD</keyword>
<dbReference type="PIRSF" id="PIRSF000350">
    <property type="entry name" value="Mercury_reductase_MerA"/>
    <property type="match status" value="1"/>
</dbReference>
<protein>
    <submittedName>
        <fullName evidence="14">Pyridine nucleotide-disulfide oxidoreductase</fullName>
    </submittedName>
</protein>
<evidence type="ECO:0000256" key="4">
    <source>
        <dbReference type="ARBA" id="ARBA00022857"/>
    </source>
</evidence>
<evidence type="ECO:0000313" key="15">
    <source>
        <dbReference type="Proteomes" id="UP000467130"/>
    </source>
</evidence>
<keyword evidence="4" id="KW-0521">NADP</keyword>
<feature type="binding site" evidence="9">
    <location>
        <position position="329"/>
    </location>
    <ligand>
        <name>FAD</name>
        <dbReference type="ChEBI" id="CHEBI:57692"/>
    </ligand>
</feature>
<keyword evidence="2 11" id="KW-0285">Flavoprotein</keyword>
<dbReference type="AlphaFoldDB" id="A0A7I7Q112"/>
<feature type="domain" description="FAD/NAD(P)-binding" evidence="13">
    <location>
        <begin position="29"/>
        <end position="339"/>
    </location>
</feature>
<dbReference type="PRINTS" id="PR00411">
    <property type="entry name" value="PNDRDTASEI"/>
</dbReference>
<evidence type="ECO:0000256" key="6">
    <source>
        <dbReference type="ARBA" id="ARBA00023157"/>
    </source>
</evidence>
<dbReference type="InterPro" id="IPR016156">
    <property type="entry name" value="FAD/NAD-linked_Rdtase_dimer_sf"/>
</dbReference>
<dbReference type="PROSITE" id="PS00076">
    <property type="entry name" value="PYRIDINE_REDOX_1"/>
    <property type="match status" value="1"/>
</dbReference>
<dbReference type="PRINTS" id="PR00368">
    <property type="entry name" value="FADPNR"/>
</dbReference>
<keyword evidence="3 9" id="KW-0274">FAD</keyword>
<dbReference type="SUPFAM" id="SSF55424">
    <property type="entry name" value="FAD/NAD-linked reductases, dimerisation (C-terminal) domain"/>
    <property type="match status" value="1"/>
</dbReference>
<evidence type="ECO:0000313" key="14">
    <source>
        <dbReference type="EMBL" id="BBY20054.1"/>
    </source>
</evidence>
<comment type="similarity">
    <text evidence="1 11">Belongs to the class-I pyridine nucleotide-disulfide oxidoreductase family.</text>
</comment>
<evidence type="ECO:0000256" key="11">
    <source>
        <dbReference type="RuleBase" id="RU003691"/>
    </source>
</evidence>
<comment type="cofactor">
    <cofactor evidence="9">
        <name>FAD</name>
        <dbReference type="ChEBI" id="CHEBI:57692"/>
    </cofactor>
    <text evidence="9">Binds 1 FAD per subunit.</text>
</comment>
<evidence type="ECO:0000256" key="9">
    <source>
        <dbReference type="PIRSR" id="PIRSR000350-3"/>
    </source>
</evidence>
<feature type="binding site" evidence="9">
    <location>
        <position position="76"/>
    </location>
    <ligand>
        <name>FAD</name>
        <dbReference type="ChEBI" id="CHEBI:57692"/>
    </ligand>
</feature>
<dbReference type="Gene3D" id="3.30.390.30">
    <property type="match status" value="1"/>
</dbReference>
<evidence type="ECO:0000256" key="1">
    <source>
        <dbReference type="ARBA" id="ARBA00007532"/>
    </source>
</evidence>
<dbReference type="PANTHER" id="PTHR43014">
    <property type="entry name" value="MERCURIC REDUCTASE"/>
    <property type="match status" value="1"/>
</dbReference>
<name>A0A7I7Q112_9MYCO</name>
<accession>A0A7I7Q112</accession>
<sequence>MHQWDWLAEGGQTFAPGQYTALVTSLEVDLAVIGFGKGGKTLAGALGRRGWRVVMIEQSPLMYGGTCINIGCVPTKSMVFRSEHLDAATAHPDRYREAITATAQLTASLRDINYAALDRIETVTVLTGHASFTDSHVLNVKTIDGQSITVTAQWIVVGTGSRPVLPPIPGLADAPAVYTSTDLLGEAALPRRLTVLGGGYVGVEFAAMYAAYGSQVCILDRGPRVLSREDDDVADCARDILIGRGIDMVTSAAVSAVSANAGGGSTVSYRVDGVTRTVDTDAILVALGREPVTDGLDLDAAGVETTAAGAIVVDDHLRSSQPHIFAVGDVNGGPQFTYISLDDYRVVLSQLAGDGSRSTATRMAVPYALFMTPPLARVGLTEKAARETHDVKVATMRVAEMATMPRARIVGEDAGLMKVVVDADSDTILGAALLSYDSHEVINTVALAIRHGITATELRDSIYTHPSMTEGFNGLLAAL</sequence>
<organism evidence="14 15">
    <name type="scientific">Mycobacterium stomatepiae</name>
    <dbReference type="NCBI Taxonomy" id="470076"/>
    <lineage>
        <taxon>Bacteria</taxon>
        <taxon>Bacillati</taxon>
        <taxon>Actinomycetota</taxon>
        <taxon>Actinomycetes</taxon>
        <taxon>Mycobacteriales</taxon>
        <taxon>Mycobacteriaceae</taxon>
        <taxon>Mycobacterium</taxon>
        <taxon>Mycobacterium simiae complex</taxon>
    </lineage>
</organism>
<dbReference type="InterPro" id="IPR023753">
    <property type="entry name" value="FAD/NAD-binding_dom"/>
</dbReference>
<feature type="binding site" evidence="9">
    <location>
        <begin position="159"/>
        <end position="161"/>
    </location>
    <ligand>
        <name>FAD</name>
        <dbReference type="ChEBI" id="CHEBI:57692"/>
    </ligand>
</feature>
<dbReference type="GO" id="GO:0003955">
    <property type="term" value="F:NAD(P)H dehydrogenase (quinone) activity"/>
    <property type="evidence" value="ECO:0007669"/>
    <property type="project" value="TreeGrafter"/>
</dbReference>
<evidence type="ECO:0000259" key="12">
    <source>
        <dbReference type="Pfam" id="PF02852"/>
    </source>
</evidence>
<dbReference type="GO" id="GO:0050660">
    <property type="term" value="F:flavin adenine dinucleotide binding"/>
    <property type="evidence" value="ECO:0007669"/>
    <property type="project" value="TreeGrafter"/>
</dbReference>
<feature type="disulfide bond" description="Redox-active" evidence="10">
    <location>
        <begin position="67"/>
        <end position="72"/>
    </location>
</feature>
<keyword evidence="6" id="KW-1015">Disulfide bond</keyword>
<dbReference type="Pfam" id="PF02852">
    <property type="entry name" value="Pyr_redox_dim"/>
    <property type="match status" value="1"/>
</dbReference>
<keyword evidence="15" id="KW-1185">Reference proteome</keyword>
<evidence type="ECO:0000256" key="5">
    <source>
        <dbReference type="ARBA" id="ARBA00023002"/>
    </source>
</evidence>
<dbReference type="Pfam" id="PF07992">
    <property type="entry name" value="Pyr_redox_2"/>
    <property type="match status" value="1"/>
</dbReference>
<dbReference type="InterPro" id="IPR036188">
    <property type="entry name" value="FAD/NAD-bd_sf"/>
</dbReference>
<reference evidence="14 15" key="1">
    <citation type="journal article" date="2019" name="Emerg. Microbes Infect.">
        <title>Comprehensive subspecies identification of 175 nontuberculous mycobacteria species based on 7547 genomic profiles.</title>
        <authorList>
            <person name="Matsumoto Y."/>
            <person name="Kinjo T."/>
            <person name="Motooka D."/>
            <person name="Nabeya D."/>
            <person name="Jung N."/>
            <person name="Uechi K."/>
            <person name="Horii T."/>
            <person name="Iida T."/>
            <person name="Fujita J."/>
            <person name="Nakamura S."/>
        </authorList>
    </citation>
    <scope>NUCLEOTIDE SEQUENCE [LARGE SCALE GENOMIC DNA]</scope>
    <source>
        <strain evidence="14 15">JCM 17783</strain>
    </source>
</reference>
<dbReference type="InterPro" id="IPR001100">
    <property type="entry name" value="Pyr_nuc-diS_OxRdtase"/>
</dbReference>
<dbReference type="InterPro" id="IPR004099">
    <property type="entry name" value="Pyr_nucl-diS_OxRdtase_dimer"/>
</dbReference>
<evidence type="ECO:0000256" key="3">
    <source>
        <dbReference type="ARBA" id="ARBA00022827"/>
    </source>
</evidence>
<dbReference type="GO" id="GO:0016668">
    <property type="term" value="F:oxidoreductase activity, acting on a sulfur group of donors, NAD(P) as acceptor"/>
    <property type="evidence" value="ECO:0007669"/>
    <property type="project" value="InterPro"/>
</dbReference>
<dbReference type="Gene3D" id="3.50.50.60">
    <property type="entry name" value="FAD/NAD(P)-binding domain"/>
    <property type="match status" value="2"/>
</dbReference>
<dbReference type="EMBL" id="AP022587">
    <property type="protein sequence ID" value="BBY20054.1"/>
    <property type="molecule type" value="Genomic_DNA"/>
</dbReference>
<dbReference type="Proteomes" id="UP000467130">
    <property type="component" value="Chromosome"/>
</dbReference>
<evidence type="ECO:0000256" key="7">
    <source>
        <dbReference type="ARBA" id="ARBA00023284"/>
    </source>
</evidence>
<feature type="binding site" evidence="9">
    <location>
        <position position="288"/>
    </location>
    <ligand>
        <name>NAD(+)</name>
        <dbReference type="ChEBI" id="CHEBI:57540"/>
    </ligand>
</feature>
<gene>
    <name evidence="14" type="ORF">MSTO_02590</name>
</gene>
<evidence type="ECO:0000256" key="10">
    <source>
        <dbReference type="PIRSR" id="PIRSR000350-4"/>
    </source>
</evidence>
<feature type="domain" description="Pyridine nucleotide-disulphide oxidoreductase dimerisation" evidence="12">
    <location>
        <begin position="365"/>
        <end position="472"/>
    </location>
</feature>
<feature type="active site" description="Proton acceptor" evidence="8">
    <location>
        <position position="465"/>
    </location>
</feature>
<proteinExistence type="inferred from homology"/>
<evidence type="ECO:0000256" key="8">
    <source>
        <dbReference type="PIRSR" id="PIRSR000350-2"/>
    </source>
</evidence>
<evidence type="ECO:0000256" key="2">
    <source>
        <dbReference type="ARBA" id="ARBA00022630"/>
    </source>
</evidence>
<keyword evidence="7 11" id="KW-0676">Redox-active center</keyword>
<feature type="binding site" evidence="9">
    <location>
        <begin position="197"/>
        <end position="204"/>
    </location>
    <ligand>
        <name>NAD(+)</name>
        <dbReference type="ChEBI" id="CHEBI:57540"/>
    </ligand>
</feature>